<keyword evidence="2" id="KW-0378">Hydrolase</keyword>
<comment type="caution">
    <text evidence="4">The sequence shown here is derived from an EMBL/GenBank/DDBJ whole genome shotgun (WGS) entry which is preliminary data.</text>
</comment>
<keyword evidence="5" id="KW-1185">Reference proteome</keyword>
<keyword evidence="3" id="KW-0443">Lipid metabolism</keyword>
<dbReference type="RefSeq" id="WP_379709481.1">
    <property type="nucleotide sequence ID" value="NZ_JBHSCZ010000002.1"/>
</dbReference>
<reference evidence="5" key="1">
    <citation type="journal article" date="2019" name="Int. J. Syst. Evol. Microbiol.">
        <title>The Global Catalogue of Microorganisms (GCM) 10K type strain sequencing project: providing services to taxonomists for standard genome sequencing and annotation.</title>
        <authorList>
            <consortium name="The Broad Institute Genomics Platform"/>
            <consortium name="The Broad Institute Genome Sequencing Center for Infectious Disease"/>
            <person name="Wu L."/>
            <person name="Ma J."/>
        </authorList>
    </citation>
    <scope>NUCLEOTIDE SEQUENCE [LARGE SCALE GENOMIC DNA]</scope>
    <source>
        <strain evidence="5">CECT 8289</strain>
    </source>
</reference>
<protein>
    <submittedName>
        <fullName evidence="4">ACP phosphodiesterase</fullName>
    </submittedName>
</protein>
<dbReference type="Pfam" id="PF04336">
    <property type="entry name" value="ACP_PD"/>
    <property type="match status" value="1"/>
</dbReference>
<accession>A0ABV8QSM8</accession>
<name>A0ABV8QSM8_9BACT</name>
<dbReference type="PANTHER" id="PTHR38764:SF1">
    <property type="entry name" value="ACYL CARRIER PROTEIN PHOSPHODIESTERASE"/>
    <property type="match status" value="1"/>
</dbReference>
<evidence type="ECO:0000256" key="2">
    <source>
        <dbReference type="ARBA" id="ARBA00022801"/>
    </source>
</evidence>
<dbReference type="EMBL" id="JBHSCZ010000002">
    <property type="protein sequence ID" value="MFC4263217.1"/>
    <property type="molecule type" value="Genomic_DNA"/>
</dbReference>
<dbReference type="Proteomes" id="UP001595907">
    <property type="component" value="Unassembled WGS sequence"/>
</dbReference>
<evidence type="ECO:0000313" key="5">
    <source>
        <dbReference type="Proteomes" id="UP001595907"/>
    </source>
</evidence>
<evidence type="ECO:0000313" key="4">
    <source>
        <dbReference type="EMBL" id="MFC4263217.1"/>
    </source>
</evidence>
<sequence length="198" mass="23165">MNYLAHAFLSFEHPSILVGNMISDYVKGSAQYSYPIPILAGIKLHRAIDAFTDTHAATQQIKALYKPTYRLYAGAFADVVYDYFLANDVTQFNTEHDLFMFTQQTYTSLEKNTAHFPERFSKMFPYMQQQNWLYHYRFDDGMQKSFGGLARRAAYINETDTAFEIFLQNKATIQQCYDAFFNEIKTFAFHQMHLLLKN</sequence>
<dbReference type="PANTHER" id="PTHR38764">
    <property type="entry name" value="ACYL CARRIER PROTEIN PHOSPHODIESTERASE"/>
    <property type="match status" value="1"/>
</dbReference>
<proteinExistence type="predicted"/>
<gene>
    <name evidence="4" type="ORF">ACFOWM_10035</name>
</gene>
<keyword evidence="1" id="KW-0444">Lipid biosynthesis</keyword>
<evidence type="ECO:0000256" key="1">
    <source>
        <dbReference type="ARBA" id="ARBA00022516"/>
    </source>
</evidence>
<evidence type="ECO:0000256" key="3">
    <source>
        <dbReference type="ARBA" id="ARBA00023098"/>
    </source>
</evidence>
<dbReference type="InterPro" id="IPR007431">
    <property type="entry name" value="ACP_PD"/>
</dbReference>
<organism evidence="4 5">
    <name type="scientific">Ferruginibacter yonginensis</name>
    <dbReference type="NCBI Taxonomy" id="1310416"/>
    <lineage>
        <taxon>Bacteria</taxon>
        <taxon>Pseudomonadati</taxon>
        <taxon>Bacteroidota</taxon>
        <taxon>Chitinophagia</taxon>
        <taxon>Chitinophagales</taxon>
        <taxon>Chitinophagaceae</taxon>
        <taxon>Ferruginibacter</taxon>
    </lineage>
</organism>